<name>A0A521AJ23_9BACT</name>
<protein>
    <recommendedName>
        <fullName evidence="4">Ketoreductase domain-containing protein</fullName>
    </recommendedName>
</protein>
<dbReference type="InterPro" id="IPR020904">
    <property type="entry name" value="Sc_DH/Rdtase_CS"/>
</dbReference>
<dbReference type="OrthoDB" id="9808814at2"/>
<evidence type="ECO:0000313" key="5">
    <source>
        <dbReference type="EMBL" id="SMO34751.1"/>
    </source>
</evidence>
<dbReference type="InterPro" id="IPR036291">
    <property type="entry name" value="NAD(P)-bd_dom_sf"/>
</dbReference>
<accession>A0A521AJ23</accession>
<evidence type="ECO:0000256" key="2">
    <source>
        <dbReference type="ARBA" id="ARBA00023002"/>
    </source>
</evidence>
<dbReference type="Proteomes" id="UP000317593">
    <property type="component" value="Unassembled WGS sequence"/>
</dbReference>
<organism evidence="5 6">
    <name type="scientific">Fodinibius sediminis</name>
    <dbReference type="NCBI Taxonomy" id="1214077"/>
    <lineage>
        <taxon>Bacteria</taxon>
        <taxon>Pseudomonadati</taxon>
        <taxon>Balneolota</taxon>
        <taxon>Balneolia</taxon>
        <taxon>Balneolales</taxon>
        <taxon>Balneolaceae</taxon>
        <taxon>Fodinibius</taxon>
    </lineage>
</organism>
<proteinExistence type="inferred from homology"/>
<keyword evidence="2" id="KW-0560">Oxidoreductase</keyword>
<evidence type="ECO:0000259" key="4">
    <source>
        <dbReference type="SMART" id="SM00822"/>
    </source>
</evidence>
<dbReference type="PRINTS" id="PR00081">
    <property type="entry name" value="GDHRDH"/>
</dbReference>
<dbReference type="InterPro" id="IPR002347">
    <property type="entry name" value="SDR_fam"/>
</dbReference>
<dbReference type="PANTHER" id="PTHR24322:SF736">
    <property type="entry name" value="RETINOL DEHYDROGENASE 10"/>
    <property type="match status" value="1"/>
</dbReference>
<dbReference type="RefSeq" id="WP_142712626.1">
    <property type="nucleotide sequence ID" value="NZ_FXTH01000001.1"/>
</dbReference>
<dbReference type="PRINTS" id="PR00080">
    <property type="entry name" value="SDRFAMILY"/>
</dbReference>
<dbReference type="AlphaFoldDB" id="A0A521AJ23"/>
<dbReference type="PROSITE" id="PS00061">
    <property type="entry name" value="ADH_SHORT"/>
    <property type="match status" value="1"/>
</dbReference>
<dbReference type="InterPro" id="IPR057326">
    <property type="entry name" value="KR_dom"/>
</dbReference>
<comment type="similarity">
    <text evidence="1 3">Belongs to the short-chain dehydrogenases/reductases (SDR) family.</text>
</comment>
<keyword evidence="6" id="KW-1185">Reference proteome</keyword>
<gene>
    <name evidence="5" type="ORF">SAMN06265218_101154</name>
</gene>
<evidence type="ECO:0000313" key="6">
    <source>
        <dbReference type="Proteomes" id="UP000317593"/>
    </source>
</evidence>
<reference evidence="5 6" key="1">
    <citation type="submission" date="2017-05" db="EMBL/GenBank/DDBJ databases">
        <authorList>
            <person name="Varghese N."/>
            <person name="Submissions S."/>
        </authorList>
    </citation>
    <scope>NUCLEOTIDE SEQUENCE [LARGE SCALE GENOMIC DNA]</scope>
    <source>
        <strain evidence="5 6">DSM 21194</strain>
    </source>
</reference>
<dbReference type="Pfam" id="PF00106">
    <property type="entry name" value="adh_short"/>
    <property type="match status" value="1"/>
</dbReference>
<sequence length="275" mass="29946">MSSFKNKNVLITGGASGIGLLMAKECIREQAAAVAIWDINESTADKLFGDEFAGSPTQLITKQVDISKAEQVTEAGKQLAGALSAVDILINNAGIVVGGPFEQLSHEQIRQTVAINLLGAMHVTRTLLPDMRRQPSGHIVNIASAAGLMPNPGMAVYAASKWGMIGWSESLRLELEEQQADIRVTTVEPSYIDTGMFAGVRPPRLTPLLDPGDIAHRIIRAVKDNRIILRAPFMVRLVPFLRGILPARAFDYVAGKLFRVYHSMDTFTGRTQKKL</sequence>
<dbReference type="SMART" id="SM00822">
    <property type="entry name" value="PKS_KR"/>
    <property type="match status" value="1"/>
</dbReference>
<dbReference type="EMBL" id="FXTH01000001">
    <property type="protein sequence ID" value="SMO34751.1"/>
    <property type="molecule type" value="Genomic_DNA"/>
</dbReference>
<dbReference type="CDD" id="cd05339">
    <property type="entry name" value="17beta-HSDXI-like_SDR_c"/>
    <property type="match status" value="1"/>
</dbReference>
<dbReference type="Gene3D" id="3.40.50.720">
    <property type="entry name" value="NAD(P)-binding Rossmann-like Domain"/>
    <property type="match status" value="1"/>
</dbReference>
<dbReference type="SUPFAM" id="SSF51735">
    <property type="entry name" value="NAD(P)-binding Rossmann-fold domains"/>
    <property type="match status" value="1"/>
</dbReference>
<dbReference type="PANTHER" id="PTHR24322">
    <property type="entry name" value="PKSB"/>
    <property type="match status" value="1"/>
</dbReference>
<feature type="domain" description="Ketoreductase" evidence="4">
    <location>
        <begin position="7"/>
        <end position="217"/>
    </location>
</feature>
<evidence type="ECO:0000256" key="1">
    <source>
        <dbReference type="ARBA" id="ARBA00006484"/>
    </source>
</evidence>
<evidence type="ECO:0000256" key="3">
    <source>
        <dbReference type="RuleBase" id="RU000363"/>
    </source>
</evidence>
<dbReference type="GO" id="GO:0016616">
    <property type="term" value="F:oxidoreductase activity, acting on the CH-OH group of donors, NAD or NADP as acceptor"/>
    <property type="evidence" value="ECO:0007669"/>
    <property type="project" value="TreeGrafter"/>
</dbReference>